<accession>A0A8J9ZWX9</accession>
<dbReference type="PANTHER" id="PTHR13639">
    <property type="entry name" value="CYTOCHROME C OXIDASE ASSEMBLY FACTOR 4 HOMOLOG, MITOCHONDRIAL"/>
    <property type="match status" value="1"/>
</dbReference>
<evidence type="ECO:0000256" key="1">
    <source>
        <dbReference type="SAM" id="MobiDB-lite"/>
    </source>
</evidence>
<dbReference type="Proteomes" id="UP000838412">
    <property type="component" value="Chromosome 4"/>
</dbReference>
<reference evidence="2" key="1">
    <citation type="submission" date="2022-01" db="EMBL/GenBank/DDBJ databases">
        <authorList>
            <person name="Braso-Vives M."/>
        </authorList>
    </citation>
    <scope>NUCLEOTIDE SEQUENCE</scope>
</reference>
<dbReference type="AlphaFoldDB" id="A0A8J9ZWX9"/>
<keyword evidence="3" id="KW-1185">Reference proteome</keyword>
<name>A0A8J9ZWX9_BRALA</name>
<gene>
    <name evidence="2" type="primary">COA4</name>
    <name evidence="2" type="ORF">BLAG_LOCUS18759</name>
</gene>
<dbReference type="PANTHER" id="PTHR13639:SF2">
    <property type="entry name" value="CYTOCHROME C OXIDASE ASSEMBLY FACTOR 4 HOMOLOG, MITOCHONDRIAL"/>
    <property type="match status" value="1"/>
</dbReference>
<evidence type="ECO:0000313" key="2">
    <source>
        <dbReference type="EMBL" id="CAH1264367.1"/>
    </source>
</evidence>
<dbReference type="OrthoDB" id="5586401at2759"/>
<proteinExistence type="predicted"/>
<dbReference type="EMBL" id="OV696689">
    <property type="protein sequence ID" value="CAH1264367.1"/>
    <property type="molecule type" value="Genomic_DNA"/>
</dbReference>
<evidence type="ECO:0000313" key="3">
    <source>
        <dbReference type="Proteomes" id="UP000838412"/>
    </source>
</evidence>
<dbReference type="GO" id="GO:0005758">
    <property type="term" value="C:mitochondrial intermembrane space"/>
    <property type="evidence" value="ECO:0007669"/>
    <property type="project" value="InterPro"/>
</dbReference>
<protein>
    <submittedName>
        <fullName evidence="2">COA4 protein</fullName>
    </submittedName>
</protein>
<dbReference type="GO" id="GO:0033617">
    <property type="term" value="P:mitochondrial respiratory chain complex IV assembly"/>
    <property type="evidence" value="ECO:0007669"/>
    <property type="project" value="InterPro"/>
</dbReference>
<feature type="region of interest" description="Disordered" evidence="1">
    <location>
        <begin position="1"/>
        <end position="30"/>
    </location>
</feature>
<sequence>MAAPMPNPHDRTRKPKPEAEHEEEEEEDPIDKLVNASGCADQHFALLDCMAEKQDWRKCQEETKKFRLCMAEAQKKKQQEKR</sequence>
<feature type="compositionally biased region" description="Acidic residues" evidence="1">
    <location>
        <begin position="20"/>
        <end position="29"/>
    </location>
</feature>
<dbReference type="InterPro" id="IPR039870">
    <property type="entry name" value="Coa4-like"/>
</dbReference>
<organism evidence="2 3">
    <name type="scientific">Branchiostoma lanceolatum</name>
    <name type="common">Common lancelet</name>
    <name type="synonym">Amphioxus lanceolatum</name>
    <dbReference type="NCBI Taxonomy" id="7740"/>
    <lineage>
        <taxon>Eukaryota</taxon>
        <taxon>Metazoa</taxon>
        <taxon>Chordata</taxon>
        <taxon>Cephalochordata</taxon>
        <taxon>Leptocardii</taxon>
        <taxon>Amphioxiformes</taxon>
        <taxon>Branchiostomatidae</taxon>
        <taxon>Branchiostoma</taxon>
    </lineage>
</organism>